<feature type="region of interest" description="Disordered" evidence="3">
    <location>
        <begin position="684"/>
        <end position="703"/>
    </location>
</feature>
<dbReference type="Proteomes" id="UP000518752">
    <property type="component" value="Unassembled WGS sequence"/>
</dbReference>
<feature type="region of interest" description="Disordered" evidence="3">
    <location>
        <begin position="742"/>
        <end position="830"/>
    </location>
</feature>
<reference evidence="4 5" key="1">
    <citation type="journal article" date="2020" name="ISME J.">
        <title>Uncovering the hidden diversity of litter-decomposition mechanisms in mushroom-forming fungi.</title>
        <authorList>
            <person name="Floudas D."/>
            <person name="Bentzer J."/>
            <person name="Ahren D."/>
            <person name="Johansson T."/>
            <person name="Persson P."/>
            <person name="Tunlid A."/>
        </authorList>
    </citation>
    <scope>NUCLEOTIDE SEQUENCE [LARGE SCALE GENOMIC DNA]</scope>
    <source>
        <strain evidence="4 5">CBS 406.79</strain>
    </source>
</reference>
<dbReference type="PANTHER" id="PTHR12758:SF19">
    <property type="entry name" value="APOPTOSIS INHIBITOR 5"/>
    <property type="match status" value="1"/>
</dbReference>
<feature type="compositionally biased region" description="Basic and acidic residues" evidence="3">
    <location>
        <begin position="567"/>
        <end position="578"/>
    </location>
</feature>
<protein>
    <submittedName>
        <fullName evidence="4">Uncharacterized protein</fullName>
    </submittedName>
</protein>
<feature type="compositionally biased region" description="Low complexity" evidence="3">
    <location>
        <begin position="517"/>
        <end position="526"/>
    </location>
</feature>
<feature type="compositionally biased region" description="Polar residues" evidence="3">
    <location>
        <begin position="579"/>
        <end position="598"/>
    </location>
</feature>
<dbReference type="GO" id="GO:0005634">
    <property type="term" value="C:nucleus"/>
    <property type="evidence" value="ECO:0007669"/>
    <property type="project" value="TreeGrafter"/>
</dbReference>
<feature type="region of interest" description="Disordered" evidence="3">
    <location>
        <begin position="715"/>
        <end position="734"/>
    </location>
</feature>
<gene>
    <name evidence="4" type="ORF">D9757_010156</name>
</gene>
<proteinExistence type="inferred from homology"/>
<evidence type="ECO:0000256" key="2">
    <source>
        <dbReference type="ARBA" id="ARBA00022703"/>
    </source>
</evidence>
<name>A0A8H5H0G7_9AGAR</name>
<dbReference type="EMBL" id="JAACJN010000100">
    <property type="protein sequence ID" value="KAF5374584.1"/>
    <property type="molecule type" value="Genomic_DNA"/>
</dbReference>
<dbReference type="GO" id="GO:0003723">
    <property type="term" value="F:RNA binding"/>
    <property type="evidence" value="ECO:0007669"/>
    <property type="project" value="TreeGrafter"/>
</dbReference>
<comment type="caution">
    <text evidence="4">The sequence shown here is derived from an EMBL/GenBank/DDBJ whole genome shotgun (WGS) entry which is preliminary data.</text>
</comment>
<evidence type="ECO:0000256" key="3">
    <source>
        <dbReference type="SAM" id="MobiDB-lite"/>
    </source>
</evidence>
<dbReference type="OrthoDB" id="19224at2759"/>
<accession>A0A8H5H0G7</accession>
<sequence>MVKDLFQITLIDPSILVMIYQLKRLFELLDLGRLEKGEYARWFSSCSALLGFGEFGGEVGSLVRRAKSNRDCKSSQRRTALQQLVSSIHPTSSSPNSPNSIQTKTFAAIHIPTFFPDFPDLSEEAINALYDLCEDSSIKVRLEGYRALGSVSKLGDKKWIKRNADVLVQLLQSEEMNEVAMVKKMLVEHLQLDAQVTLGVLCDQVVQTQTLEQGLDGDGSLRGLVLGFIKSQVGKEYRSKYITAAEAEPVLVDGLLNAIPKLEEAEGQNAEQDILTIINDILINLPFIDSPSPQGKFLASLALSYAKKYLAEDLSLTKTLPYLPCLSTLFIHKKQGDPLDLLTMTFYPSIVGNKNVFARLEGDAKAQVCFYFVEVLSVCQGDAALRVLGLLAGTVFDALGKMDLGRERERKTCVMLLRRLGQAVNSGWKIPTHILSGAQKLKKKEGSTGQQEVDELIKALVVSASEAKTKELSPTVAELASTLVSAPVPASAAASAPTIPVSTLAPVPSTSTLFPFSSALSSSSSSPAPPSSSFPPSSSSSTALLHGRKRPSAASALDGYDDPEGQEQEKGQRREKEQFTSASTKTMTTSPSFSSNRPLSPESVIGQERPTKRFKRGGGGGGDGDGGWAKPTLLSRISEVRDTGMGVPENVRGQEAQHLFGIVPLTIKGRALVGIGMGTGPGTGTSGTNLLNGSSPAPTSAHGTKTIFSRIEAAEGARNRNRPHPRASSPLSFTANASVGEGVISRKGSANFRPHRGGGEGGGRQYSGGTKKEGKSSPSALLRPSPPMTTAKTGATLSIKGAAGRLESGTHKNTNASVDPNGMSLMSRLS</sequence>
<organism evidence="4 5">
    <name type="scientific">Collybiopsis confluens</name>
    <dbReference type="NCBI Taxonomy" id="2823264"/>
    <lineage>
        <taxon>Eukaryota</taxon>
        <taxon>Fungi</taxon>
        <taxon>Dikarya</taxon>
        <taxon>Basidiomycota</taxon>
        <taxon>Agaricomycotina</taxon>
        <taxon>Agaricomycetes</taxon>
        <taxon>Agaricomycetidae</taxon>
        <taxon>Agaricales</taxon>
        <taxon>Marasmiineae</taxon>
        <taxon>Omphalotaceae</taxon>
        <taxon>Collybiopsis</taxon>
    </lineage>
</organism>
<dbReference type="InterPro" id="IPR008383">
    <property type="entry name" value="API5"/>
</dbReference>
<feature type="region of interest" description="Disordered" evidence="3">
    <location>
        <begin position="517"/>
        <end position="630"/>
    </location>
</feature>
<feature type="compositionally biased region" description="Low complexity" evidence="3">
    <location>
        <begin position="534"/>
        <end position="544"/>
    </location>
</feature>
<keyword evidence="5" id="KW-1185">Reference proteome</keyword>
<dbReference type="AlphaFoldDB" id="A0A8H5H0G7"/>
<feature type="compositionally biased region" description="Polar residues" evidence="3">
    <location>
        <begin position="689"/>
        <end position="703"/>
    </location>
</feature>
<feature type="compositionally biased region" description="Gly residues" evidence="3">
    <location>
        <begin position="617"/>
        <end position="627"/>
    </location>
</feature>
<keyword evidence="2" id="KW-0053">Apoptosis</keyword>
<dbReference type="GO" id="GO:0006915">
    <property type="term" value="P:apoptotic process"/>
    <property type="evidence" value="ECO:0007669"/>
    <property type="project" value="UniProtKB-KW"/>
</dbReference>
<evidence type="ECO:0000313" key="4">
    <source>
        <dbReference type="EMBL" id="KAF5374584.1"/>
    </source>
</evidence>
<dbReference type="SUPFAM" id="SSF48371">
    <property type="entry name" value="ARM repeat"/>
    <property type="match status" value="1"/>
</dbReference>
<dbReference type="Pfam" id="PF05918">
    <property type="entry name" value="API5"/>
    <property type="match status" value="1"/>
</dbReference>
<evidence type="ECO:0000313" key="5">
    <source>
        <dbReference type="Proteomes" id="UP000518752"/>
    </source>
</evidence>
<dbReference type="PANTHER" id="PTHR12758">
    <property type="entry name" value="APOPTOSIS INHIBITOR 5-RELATED"/>
    <property type="match status" value="1"/>
</dbReference>
<evidence type="ECO:0000256" key="1">
    <source>
        <dbReference type="ARBA" id="ARBA00009515"/>
    </source>
</evidence>
<comment type="similarity">
    <text evidence="1">Belongs to the API5 family.</text>
</comment>
<dbReference type="InterPro" id="IPR016024">
    <property type="entry name" value="ARM-type_fold"/>
</dbReference>